<dbReference type="Gene3D" id="1.10.40.60">
    <property type="entry name" value="EpsJ-like"/>
    <property type="match status" value="1"/>
</dbReference>
<keyword evidence="2" id="KW-1133">Transmembrane helix</keyword>
<dbReference type="PANTHER" id="PTHR38831">
    <property type="entry name" value="TYPE II SECRETION SYSTEM PROTEIN K"/>
    <property type="match status" value="1"/>
</dbReference>
<dbReference type="EMBL" id="UINC01042795">
    <property type="protein sequence ID" value="SVB45911.1"/>
    <property type="molecule type" value="Genomic_DNA"/>
</dbReference>
<protein>
    <recommendedName>
        <fullName evidence="4">General secretion pathway protein GspK</fullName>
    </recommendedName>
</protein>
<keyword evidence="2" id="KW-0472">Membrane</keyword>
<sequence length="507" mass="56183">NVRNEPARGIHQPRVPPSHPHPLFGRAPNHRQQRRGFLRHKLGHTMNVSRHNPTVETGIALVGVLVVVGLLSMIIISLLFRMQAAATASAKSLRSEQAWSITLSGLDRAIDVVSDPSRTSLGWVDNPTDFEHQLVYDDGSDMWYFSVFRRSELETGEIAFGVVDEASKLPLNATNVLQLMKVPNMTLPAAETLADFVDGDSITRDNGAEQDLYDLMPVAYSIPNRPVSFLDEFLMAEGVSAGLLYGEDANRNQRLDANENDADTLFPPDNQDGTLGDGLHRFFTLHSRDWNVNRNNQPRLDINSVPLDPAPAGLLDETITFLEAKRMADEPITSISELVDATITVTEENQAQRELNSGVGLGDLGQLMDRYSTHAQRIRPGRVNINTAPPSILAQVEGIDETLANAIVSARQGLNPETSRSVAWLLEEELLEAEQFKQIEPRISARSFQFHVQVIGYALPSGKYCVVEAIVDLIGQEPRILYLRDLTKLGIPYHFTPQQETSMTNNG</sequence>
<dbReference type="InterPro" id="IPR005628">
    <property type="entry name" value="GspK"/>
</dbReference>
<accession>A0A382E7D8</accession>
<evidence type="ECO:0000313" key="3">
    <source>
        <dbReference type="EMBL" id="SVB45911.1"/>
    </source>
</evidence>
<dbReference type="Gene3D" id="1.10.150.320">
    <property type="entry name" value="Photosystem II 12 kDa extrinsic protein"/>
    <property type="match status" value="1"/>
</dbReference>
<evidence type="ECO:0008006" key="4">
    <source>
        <dbReference type="Google" id="ProtNLM"/>
    </source>
</evidence>
<dbReference type="InterPro" id="IPR038072">
    <property type="entry name" value="GspK_central_sf"/>
</dbReference>
<feature type="transmembrane region" description="Helical" evidence="2">
    <location>
        <begin position="59"/>
        <end position="80"/>
    </location>
</feature>
<evidence type="ECO:0000256" key="2">
    <source>
        <dbReference type="SAM" id="Phobius"/>
    </source>
</evidence>
<dbReference type="PANTHER" id="PTHR38831:SF2">
    <property type="entry name" value="TYPE II SECRETION SYSTEM PROTEIN K"/>
    <property type="match status" value="1"/>
</dbReference>
<evidence type="ECO:0000256" key="1">
    <source>
        <dbReference type="SAM" id="MobiDB-lite"/>
    </source>
</evidence>
<dbReference type="SUPFAM" id="SSF47781">
    <property type="entry name" value="RuvA domain 2-like"/>
    <property type="match status" value="1"/>
</dbReference>
<dbReference type="Pfam" id="PF12836">
    <property type="entry name" value="HHH_3"/>
    <property type="match status" value="1"/>
</dbReference>
<dbReference type="GO" id="GO:0009306">
    <property type="term" value="P:protein secretion"/>
    <property type="evidence" value="ECO:0007669"/>
    <property type="project" value="InterPro"/>
</dbReference>
<dbReference type="InterPro" id="IPR010994">
    <property type="entry name" value="RuvA_2-like"/>
</dbReference>
<proteinExistence type="predicted"/>
<organism evidence="3">
    <name type="scientific">marine metagenome</name>
    <dbReference type="NCBI Taxonomy" id="408172"/>
    <lineage>
        <taxon>unclassified sequences</taxon>
        <taxon>metagenomes</taxon>
        <taxon>ecological metagenomes</taxon>
    </lineage>
</organism>
<name>A0A382E7D8_9ZZZZ</name>
<keyword evidence="2" id="KW-0812">Transmembrane</keyword>
<dbReference type="AlphaFoldDB" id="A0A382E7D8"/>
<gene>
    <name evidence="3" type="ORF">METZ01_LOCUS198765</name>
</gene>
<reference evidence="3" key="1">
    <citation type="submission" date="2018-05" db="EMBL/GenBank/DDBJ databases">
        <authorList>
            <person name="Lanie J.A."/>
            <person name="Ng W.-L."/>
            <person name="Kazmierczak K.M."/>
            <person name="Andrzejewski T.M."/>
            <person name="Davidsen T.M."/>
            <person name="Wayne K.J."/>
            <person name="Tettelin H."/>
            <person name="Glass J.I."/>
            <person name="Rusch D."/>
            <person name="Podicherti R."/>
            <person name="Tsui H.-C.T."/>
            <person name="Winkler M.E."/>
        </authorList>
    </citation>
    <scope>NUCLEOTIDE SEQUENCE</scope>
</reference>
<feature type="non-terminal residue" evidence="3">
    <location>
        <position position="1"/>
    </location>
</feature>
<dbReference type="GO" id="GO:0016020">
    <property type="term" value="C:membrane"/>
    <property type="evidence" value="ECO:0007669"/>
    <property type="project" value="InterPro"/>
</dbReference>
<feature type="region of interest" description="Disordered" evidence="1">
    <location>
        <begin position="1"/>
        <end position="25"/>
    </location>
</feature>
<dbReference type="SUPFAM" id="SSF158544">
    <property type="entry name" value="GspK insert domain-like"/>
    <property type="match status" value="1"/>
</dbReference>